<accession>A0ABU1T8V6</accession>
<name>A0ABU1T8V6_9SPHI</name>
<feature type="transmembrane region" description="Helical" evidence="1">
    <location>
        <begin position="12"/>
        <end position="35"/>
    </location>
</feature>
<evidence type="ECO:0000313" key="3">
    <source>
        <dbReference type="Proteomes" id="UP001247620"/>
    </source>
</evidence>
<dbReference type="EMBL" id="JAVDUU010000002">
    <property type="protein sequence ID" value="MDR6941651.1"/>
    <property type="molecule type" value="Genomic_DNA"/>
</dbReference>
<proteinExistence type="predicted"/>
<dbReference type="RefSeq" id="WP_310093655.1">
    <property type="nucleotide sequence ID" value="NZ_JAVDUU010000002.1"/>
</dbReference>
<keyword evidence="1" id="KW-0812">Transmembrane</keyword>
<keyword evidence="1" id="KW-1133">Transmembrane helix</keyword>
<evidence type="ECO:0000313" key="2">
    <source>
        <dbReference type="EMBL" id="MDR6941651.1"/>
    </source>
</evidence>
<dbReference type="SUPFAM" id="SSF48695">
    <property type="entry name" value="Multiheme cytochromes"/>
    <property type="match status" value="1"/>
</dbReference>
<keyword evidence="1" id="KW-0472">Membrane</keyword>
<dbReference type="InterPro" id="IPR036280">
    <property type="entry name" value="Multihaem_cyt_sf"/>
</dbReference>
<keyword evidence="3" id="KW-1185">Reference proteome</keyword>
<comment type="caution">
    <text evidence="2">The sequence shown here is derived from an EMBL/GenBank/DDBJ whole genome shotgun (WGS) entry which is preliminary data.</text>
</comment>
<reference evidence="2 3" key="1">
    <citation type="submission" date="2023-07" db="EMBL/GenBank/DDBJ databases">
        <title>Sorghum-associated microbial communities from plants grown in Nebraska, USA.</title>
        <authorList>
            <person name="Schachtman D."/>
        </authorList>
    </citation>
    <scope>NUCLEOTIDE SEQUENCE [LARGE SCALE GENOMIC DNA]</scope>
    <source>
        <strain evidence="2 3">3262</strain>
    </source>
</reference>
<gene>
    <name evidence="2" type="ORF">J2W55_001493</name>
</gene>
<dbReference type="Gene3D" id="1.10.760.10">
    <property type="entry name" value="Cytochrome c-like domain"/>
    <property type="match status" value="1"/>
</dbReference>
<organism evidence="2 3">
    <name type="scientific">Mucilaginibacter pocheonensis</name>
    <dbReference type="NCBI Taxonomy" id="398050"/>
    <lineage>
        <taxon>Bacteria</taxon>
        <taxon>Pseudomonadati</taxon>
        <taxon>Bacteroidota</taxon>
        <taxon>Sphingobacteriia</taxon>
        <taxon>Sphingobacteriales</taxon>
        <taxon>Sphingobacteriaceae</taxon>
        <taxon>Mucilaginibacter</taxon>
    </lineage>
</organism>
<evidence type="ECO:0000256" key="1">
    <source>
        <dbReference type="SAM" id="Phobius"/>
    </source>
</evidence>
<protein>
    <submittedName>
        <fullName evidence="2">Mono/diheme cytochrome c family protein</fullName>
    </submittedName>
</protein>
<dbReference type="Proteomes" id="UP001247620">
    <property type="component" value="Unassembled WGS sequence"/>
</dbReference>
<dbReference type="InterPro" id="IPR036909">
    <property type="entry name" value="Cyt_c-like_dom_sf"/>
</dbReference>
<sequence>MKNTFVNQRRYLVPVKAFITIGAIATMVSIMAFGFDEPDALENNSVVIKKDSVTSVKAFKKVYAVLMSARCMNCHPSGNIPLQGDDSHLHTMSPQRGVDGKGVYAMKCSNCHQPTNTPGLHAPPGNPNWHLPPANMKMVFQGKTPRQLAQQLVDLKRNGNKDIKKLIAHADDGLVLAAWNPGEGRTLPPMSHAAFKKAWITWLTTGAYAPKGK</sequence>